<dbReference type="InterPro" id="IPR052022">
    <property type="entry name" value="26kDa_periplasmic_antigen"/>
</dbReference>
<dbReference type="InterPro" id="IPR007497">
    <property type="entry name" value="SIMPL/DUF541"/>
</dbReference>
<dbReference type="EMBL" id="MGDZ01000012">
    <property type="protein sequence ID" value="OGL73980.1"/>
    <property type="molecule type" value="Genomic_DNA"/>
</dbReference>
<dbReference type="Gene3D" id="3.30.70.2970">
    <property type="entry name" value="Protein of unknown function (DUF541), domain 2"/>
    <property type="match status" value="1"/>
</dbReference>
<reference evidence="2 3" key="1">
    <citation type="journal article" date="2016" name="Nat. Commun.">
        <title>Thousands of microbial genomes shed light on interconnected biogeochemical processes in an aquifer system.</title>
        <authorList>
            <person name="Anantharaman K."/>
            <person name="Brown C.T."/>
            <person name="Hug L.A."/>
            <person name="Sharon I."/>
            <person name="Castelle C.J."/>
            <person name="Probst A.J."/>
            <person name="Thomas B.C."/>
            <person name="Singh A."/>
            <person name="Wilkins M.J."/>
            <person name="Karaoz U."/>
            <person name="Brodie E.L."/>
            <person name="Williams K.H."/>
            <person name="Hubbard S.S."/>
            <person name="Banfield J.F."/>
        </authorList>
    </citation>
    <scope>NUCLEOTIDE SEQUENCE [LARGE SCALE GENOMIC DNA]</scope>
</reference>
<dbReference type="PANTHER" id="PTHR34387">
    <property type="entry name" value="SLR1258 PROTEIN"/>
    <property type="match status" value="1"/>
</dbReference>
<dbReference type="Gene3D" id="3.30.110.170">
    <property type="entry name" value="Protein of unknown function (DUF541), domain 1"/>
    <property type="match status" value="1"/>
</dbReference>
<evidence type="ECO:0008006" key="4">
    <source>
        <dbReference type="Google" id="ProtNLM"/>
    </source>
</evidence>
<evidence type="ECO:0000256" key="1">
    <source>
        <dbReference type="SAM" id="Phobius"/>
    </source>
</evidence>
<dbReference type="Pfam" id="PF04402">
    <property type="entry name" value="SIMPL"/>
    <property type="match status" value="1"/>
</dbReference>
<protein>
    <recommendedName>
        <fullName evidence="4">SIMPL domain-containing protein</fullName>
    </recommendedName>
</protein>
<accession>A0A1F7U6U6</accession>
<gene>
    <name evidence="2" type="ORF">A3D72_00330</name>
</gene>
<proteinExistence type="predicted"/>
<sequence length="260" mass="27796">MSAQTNGKSFWPKWDDNKLFTVILAIIGVYLIVLSGSMIRKNIKEGNRVGLDPVAAPTITVDGRGKVTASPNIASVQVGLLSEGTDVATIQEENSAKMNALLAELRRLGIADADMQTANYSIFPKYDYTDGKSVLSGYQVSQNVTVKVRDISKLSDIFGAAGRLGANQVSGPTFNIEDEEALRAQARTEAIEAAAAKLVELSRQLGVRPVRFVSFSESSGSQLPMFAEMRSLGVGGGGAPEIQPGQLDVEVNVSITFEVR</sequence>
<evidence type="ECO:0000313" key="3">
    <source>
        <dbReference type="Proteomes" id="UP000176303"/>
    </source>
</evidence>
<organism evidence="2 3">
    <name type="scientific">Candidatus Uhrbacteria bacterium RIFCSPHIGHO2_02_FULL_57_19</name>
    <dbReference type="NCBI Taxonomy" id="1802391"/>
    <lineage>
        <taxon>Bacteria</taxon>
        <taxon>Candidatus Uhriibacteriota</taxon>
    </lineage>
</organism>
<dbReference type="AlphaFoldDB" id="A0A1F7U6U6"/>
<name>A0A1F7U6U6_9BACT</name>
<keyword evidence="1" id="KW-0812">Transmembrane</keyword>
<evidence type="ECO:0000313" key="2">
    <source>
        <dbReference type="EMBL" id="OGL73980.1"/>
    </source>
</evidence>
<dbReference type="GO" id="GO:0006974">
    <property type="term" value="P:DNA damage response"/>
    <property type="evidence" value="ECO:0007669"/>
    <property type="project" value="TreeGrafter"/>
</dbReference>
<dbReference type="STRING" id="1802391.A3D72_00330"/>
<dbReference type="Proteomes" id="UP000176303">
    <property type="component" value="Unassembled WGS sequence"/>
</dbReference>
<keyword evidence="1" id="KW-0472">Membrane</keyword>
<dbReference type="PANTHER" id="PTHR34387:SF1">
    <property type="entry name" value="PERIPLASMIC IMMUNOGENIC PROTEIN"/>
    <property type="match status" value="1"/>
</dbReference>
<comment type="caution">
    <text evidence="2">The sequence shown here is derived from an EMBL/GenBank/DDBJ whole genome shotgun (WGS) entry which is preliminary data.</text>
</comment>
<feature type="transmembrane region" description="Helical" evidence="1">
    <location>
        <begin position="20"/>
        <end position="39"/>
    </location>
</feature>
<keyword evidence="1" id="KW-1133">Transmembrane helix</keyword>